<protein>
    <submittedName>
        <fullName evidence="2">Uncharacterized protein</fullName>
    </submittedName>
</protein>
<dbReference type="AlphaFoldDB" id="A0A4Z2FAY8"/>
<dbReference type="EMBL" id="SRLO01001410">
    <property type="protein sequence ID" value="TNN38070.1"/>
    <property type="molecule type" value="Genomic_DNA"/>
</dbReference>
<feature type="region of interest" description="Disordered" evidence="1">
    <location>
        <begin position="1"/>
        <end position="22"/>
    </location>
</feature>
<gene>
    <name evidence="2" type="ORF">EYF80_051769</name>
</gene>
<sequence length="179" mass="18754">MPEKWKKTATLSTPPPTHRTSAAPSVIPIHHCQFSSCARLKPSSTCTALLCSFTLGSLPSSLRSPVSDSAVGSEDEDTKAPKTALKSQSAWQSVEGGKGAGLVSLMIIVNSIDNQFSGRITWPASSHYDAGVRETLSMMEVDIDSASSFALSCAFPPDARAEPRLCKASATVNGASLLG</sequence>
<proteinExistence type="predicted"/>
<comment type="caution">
    <text evidence="2">The sequence shown here is derived from an EMBL/GenBank/DDBJ whole genome shotgun (WGS) entry which is preliminary data.</text>
</comment>
<accession>A0A4Z2FAY8</accession>
<keyword evidence="3" id="KW-1185">Reference proteome</keyword>
<feature type="region of interest" description="Disordered" evidence="1">
    <location>
        <begin position="61"/>
        <end position="86"/>
    </location>
</feature>
<evidence type="ECO:0000256" key="1">
    <source>
        <dbReference type="SAM" id="MobiDB-lite"/>
    </source>
</evidence>
<reference evidence="2 3" key="1">
    <citation type="submission" date="2019-03" db="EMBL/GenBank/DDBJ databases">
        <title>First draft genome of Liparis tanakae, snailfish: a comprehensive survey of snailfish specific genes.</title>
        <authorList>
            <person name="Kim W."/>
            <person name="Song I."/>
            <person name="Jeong J.-H."/>
            <person name="Kim D."/>
            <person name="Kim S."/>
            <person name="Ryu S."/>
            <person name="Song J.Y."/>
            <person name="Lee S.K."/>
        </authorList>
    </citation>
    <scope>NUCLEOTIDE SEQUENCE [LARGE SCALE GENOMIC DNA]</scope>
    <source>
        <tissue evidence="2">Muscle</tissue>
    </source>
</reference>
<evidence type="ECO:0000313" key="3">
    <source>
        <dbReference type="Proteomes" id="UP000314294"/>
    </source>
</evidence>
<organism evidence="2 3">
    <name type="scientific">Liparis tanakae</name>
    <name type="common">Tanaka's snailfish</name>
    <dbReference type="NCBI Taxonomy" id="230148"/>
    <lineage>
        <taxon>Eukaryota</taxon>
        <taxon>Metazoa</taxon>
        <taxon>Chordata</taxon>
        <taxon>Craniata</taxon>
        <taxon>Vertebrata</taxon>
        <taxon>Euteleostomi</taxon>
        <taxon>Actinopterygii</taxon>
        <taxon>Neopterygii</taxon>
        <taxon>Teleostei</taxon>
        <taxon>Neoteleostei</taxon>
        <taxon>Acanthomorphata</taxon>
        <taxon>Eupercaria</taxon>
        <taxon>Perciformes</taxon>
        <taxon>Cottioidei</taxon>
        <taxon>Cottales</taxon>
        <taxon>Liparidae</taxon>
        <taxon>Liparis</taxon>
    </lineage>
</organism>
<evidence type="ECO:0000313" key="2">
    <source>
        <dbReference type="EMBL" id="TNN38070.1"/>
    </source>
</evidence>
<dbReference type="Proteomes" id="UP000314294">
    <property type="component" value="Unassembled WGS sequence"/>
</dbReference>
<name>A0A4Z2FAY8_9TELE</name>